<evidence type="ECO:0000256" key="2">
    <source>
        <dbReference type="ARBA" id="ARBA00023002"/>
    </source>
</evidence>
<dbReference type="Gene3D" id="1.10.1040.10">
    <property type="entry name" value="N-(1-d-carboxylethyl)-l-norvaline Dehydrogenase, domain 2"/>
    <property type="match status" value="1"/>
</dbReference>
<evidence type="ECO:0000256" key="3">
    <source>
        <dbReference type="ARBA" id="ARBA00023027"/>
    </source>
</evidence>
<protein>
    <submittedName>
        <fullName evidence="6">NAD(P)-dependent oxidoreductase</fullName>
        <ecNumber evidence="6">1.1.-.-</ecNumber>
    </submittedName>
</protein>
<evidence type="ECO:0000313" key="6">
    <source>
        <dbReference type="EMBL" id="MFB9531788.1"/>
    </source>
</evidence>
<dbReference type="Pfam" id="PF14833">
    <property type="entry name" value="NAD_binding_11"/>
    <property type="match status" value="1"/>
</dbReference>
<organism evidence="6 7">
    <name type="scientific">Nonomuraea roseola</name>
    <dbReference type="NCBI Taxonomy" id="46179"/>
    <lineage>
        <taxon>Bacteria</taxon>
        <taxon>Bacillati</taxon>
        <taxon>Actinomycetota</taxon>
        <taxon>Actinomycetes</taxon>
        <taxon>Streptosporangiales</taxon>
        <taxon>Streptosporangiaceae</taxon>
        <taxon>Nonomuraea</taxon>
    </lineage>
</organism>
<dbReference type="InterPro" id="IPR006115">
    <property type="entry name" value="6PGDH_NADP-bd"/>
</dbReference>
<dbReference type="InterPro" id="IPR051265">
    <property type="entry name" value="HIBADH-related_NP60_sf"/>
</dbReference>
<comment type="caution">
    <text evidence="6">The sequence shown here is derived from an EMBL/GenBank/DDBJ whole genome shotgun (WGS) entry which is preliminary data.</text>
</comment>
<dbReference type="InterPro" id="IPR029154">
    <property type="entry name" value="HIBADH-like_NADP-bd"/>
</dbReference>
<dbReference type="EC" id="1.1.-.-" evidence="6"/>
<dbReference type="Proteomes" id="UP001589646">
    <property type="component" value="Unassembled WGS sequence"/>
</dbReference>
<proteinExistence type="inferred from homology"/>
<evidence type="ECO:0000313" key="7">
    <source>
        <dbReference type="Proteomes" id="UP001589646"/>
    </source>
</evidence>
<dbReference type="InterPro" id="IPR015815">
    <property type="entry name" value="HIBADH-related"/>
</dbReference>
<name>A0ABV5Q9Z8_9ACTN</name>
<evidence type="ECO:0000259" key="4">
    <source>
        <dbReference type="Pfam" id="PF03446"/>
    </source>
</evidence>
<dbReference type="InterPro" id="IPR002204">
    <property type="entry name" value="3-OH-isobutyrate_DH-rel_CS"/>
</dbReference>
<dbReference type="PANTHER" id="PTHR43580:SF2">
    <property type="entry name" value="CYTOKINE-LIKE NUCLEAR FACTOR N-PAC"/>
    <property type="match status" value="1"/>
</dbReference>
<evidence type="ECO:0000259" key="5">
    <source>
        <dbReference type="Pfam" id="PF14833"/>
    </source>
</evidence>
<dbReference type="InterPro" id="IPR008927">
    <property type="entry name" value="6-PGluconate_DH-like_C_sf"/>
</dbReference>
<dbReference type="InterPro" id="IPR013328">
    <property type="entry name" value="6PGD_dom2"/>
</dbReference>
<dbReference type="RefSeq" id="WP_346130760.1">
    <property type="nucleotide sequence ID" value="NZ_BAAAXC010000015.1"/>
</dbReference>
<keyword evidence="2 6" id="KW-0560">Oxidoreductase</keyword>
<accession>A0ABV5Q9Z8</accession>
<dbReference type="Pfam" id="PF03446">
    <property type="entry name" value="NAD_binding_2"/>
    <property type="match status" value="1"/>
</dbReference>
<comment type="similarity">
    <text evidence="1">Belongs to the HIBADH-related family.</text>
</comment>
<keyword evidence="3" id="KW-0520">NAD</keyword>
<dbReference type="EMBL" id="JBHMCE010000012">
    <property type="protein sequence ID" value="MFB9531788.1"/>
    <property type="molecule type" value="Genomic_DNA"/>
</dbReference>
<evidence type="ECO:0000256" key="1">
    <source>
        <dbReference type="ARBA" id="ARBA00009080"/>
    </source>
</evidence>
<feature type="domain" description="3-hydroxyisobutyrate dehydrogenase-like NAD-binding" evidence="5">
    <location>
        <begin position="170"/>
        <end position="287"/>
    </location>
</feature>
<dbReference type="Gene3D" id="3.40.50.720">
    <property type="entry name" value="NAD(P)-binding Rossmann-like Domain"/>
    <property type="match status" value="1"/>
</dbReference>
<dbReference type="PIRSF" id="PIRSF000103">
    <property type="entry name" value="HIBADH"/>
    <property type="match status" value="1"/>
</dbReference>
<dbReference type="PROSITE" id="PS00895">
    <property type="entry name" value="3_HYDROXYISOBUT_DH"/>
    <property type="match status" value="1"/>
</dbReference>
<dbReference type="SUPFAM" id="SSF51735">
    <property type="entry name" value="NAD(P)-binding Rossmann-fold domains"/>
    <property type="match status" value="1"/>
</dbReference>
<dbReference type="GO" id="GO:0016491">
    <property type="term" value="F:oxidoreductase activity"/>
    <property type="evidence" value="ECO:0007669"/>
    <property type="project" value="UniProtKB-KW"/>
</dbReference>
<dbReference type="SUPFAM" id="SSF48179">
    <property type="entry name" value="6-phosphogluconate dehydrogenase C-terminal domain-like"/>
    <property type="match status" value="1"/>
</dbReference>
<sequence length="304" mass="31780">MSAMTGMNVGFVGLGAMGKAMAANLVRAGHSVQVWNRSPAPVQALVAQGATAAPDLETVFANDVVISMLSDDAAVESVLLEPELLANASATVHVNMATVSVALAQRAADLHAKYGLGYLAAPVLGRSEVAAAGKLNILAAGDSTLLDHVEPLFTAMGQRTWRQGDQPHHANTIKIAGNYLVACAIESLAEACTLAEATGAQPSELIDVLTHTIFPGPVYTGYGTMVAEQRYEPAGFRLALGLKDVTLALTAGADSRVPLPFGSVLRDAFIDAIAHGDADRDWTAVADVTRRRAALPRRHDGPFH</sequence>
<feature type="domain" description="6-phosphogluconate dehydrogenase NADP-binding" evidence="4">
    <location>
        <begin position="8"/>
        <end position="160"/>
    </location>
</feature>
<keyword evidence="7" id="KW-1185">Reference proteome</keyword>
<dbReference type="PANTHER" id="PTHR43580">
    <property type="entry name" value="OXIDOREDUCTASE GLYR1-RELATED"/>
    <property type="match status" value="1"/>
</dbReference>
<gene>
    <name evidence="6" type="ORF">ACFFRN_34745</name>
</gene>
<reference evidence="6 7" key="1">
    <citation type="submission" date="2024-09" db="EMBL/GenBank/DDBJ databases">
        <authorList>
            <person name="Sun Q."/>
            <person name="Mori K."/>
        </authorList>
    </citation>
    <scope>NUCLEOTIDE SEQUENCE [LARGE SCALE GENOMIC DNA]</scope>
    <source>
        <strain evidence="6 7">JCM 3323</strain>
    </source>
</reference>
<dbReference type="InterPro" id="IPR036291">
    <property type="entry name" value="NAD(P)-bd_dom_sf"/>
</dbReference>